<sequence>MRYIFTFIIITLIFAKPIVASDRFFEVQSIDTMKYSRDVAREKMNDVSFDREIEAQIKNISETGATHVAISTPYDEEFLPFMKRWVTMARKYEIKVWFRGNLAGWERWFDYESIDRQTHIVNIKEFILNNPYLFEDGDIFTSCPECENGGPGDPRKNGDAVGHREFLINEYKVVKQAFNDINKKVTANYYSMNGDVAKLIMDRETTQKLDGVITVDHYVATPEQLAQDIDMYASSSGGKVVLGEWGAPIPDIHGNMSEDEQLAWIEEALRLLIPNPNVIGLNYWVNEGGSTALWREGEAQKAVSTITKFMRPNIVRGTIKDEPGRNINDVSVTSNLRSITASGSYVLPLVGNDIVTFEKKGYKKVVLASTGDGEETTRNIVMVKNSKNTWDRILEYFHKLFFA</sequence>
<organism evidence="1 2">
    <name type="scientific">Candidatus Roizmanbacteria bacterium RIFCSPLOWO2_01_FULL_38_12</name>
    <dbReference type="NCBI Taxonomy" id="1802061"/>
    <lineage>
        <taxon>Bacteria</taxon>
        <taxon>Candidatus Roizmaniibacteriota</taxon>
    </lineage>
</organism>
<dbReference type="STRING" id="1802061.A3A93_04595"/>
<name>A0A1F7IYK7_9BACT</name>
<dbReference type="AlphaFoldDB" id="A0A1F7IYK7"/>
<dbReference type="EMBL" id="MGAL01000016">
    <property type="protein sequence ID" value="OGK48443.1"/>
    <property type="molecule type" value="Genomic_DNA"/>
</dbReference>
<proteinExistence type="predicted"/>
<comment type="caution">
    <text evidence="1">The sequence shown here is derived from an EMBL/GenBank/DDBJ whole genome shotgun (WGS) entry which is preliminary data.</text>
</comment>
<dbReference type="SUPFAM" id="SSF51445">
    <property type="entry name" value="(Trans)glycosidases"/>
    <property type="match status" value="1"/>
</dbReference>
<evidence type="ECO:0000313" key="1">
    <source>
        <dbReference type="EMBL" id="OGK48443.1"/>
    </source>
</evidence>
<protein>
    <recommendedName>
        <fullName evidence="3">Glycoside hydrolase family 5 domain-containing protein</fullName>
    </recommendedName>
</protein>
<gene>
    <name evidence="1" type="ORF">A3A93_04595</name>
</gene>
<dbReference type="InterPro" id="IPR017853">
    <property type="entry name" value="GH"/>
</dbReference>
<reference evidence="1 2" key="1">
    <citation type="journal article" date="2016" name="Nat. Commun.">
        <title>Thousands of microbial genomes shed light on interconnected biogeochemical processes in an aquifer system.</title>
        <authorList>
            <person name="Anantharaman K."/>
            <person name="Brown C.T."/>
            <person name="Hug L.A."/>
            <person name="Sharon I."/>
            <person name="Castelle C.J."/>
            <person name="Probst A.J."/>
            <person name="Thomas B.C."/>
            <person name="Singh A."/>
            <person name="Wilkins M.J."/>
            <person name="Karaoz U."/>
            <person name="Brodie E.L."/>
            <person name="Williams K.H."/>
            <person name="Hubbard S.S."/>
            <person name="Banfield J.F."/>
        </authorList>
    </citation>
    <scope>NUCLEOTIDE SEQUENCE [LARGE SCALE GENOMIC DNA]</scope>
</reference>
<dbReference type="Proteomes" id="UP000177141">
    <property type="component" value="Unassembled WGS sequence"/>
</dbReference>
<evidence type="ECO:0008006" key="3">
    <source>
        <dbReference type="Google" id="ProtNLM"/>
    </source>
</evidence>
<evidence type="ECO:0000313" key="2">
    <source>
        <dbReference type="Proteomes" id="UP000177141"/>
    </source>
</evidence>
<accession>A0A1F7IYK7</accession>